<evidence type="ECO:0000256" key="1">
    <source>
        <dbReference type="SAM" id="SignalP"/>
    </source>
</evidence>
<keyword evidence="3" id="KW-0378">Hydrolase</keyword>
<dbReference type="GO" id="GO:0016787">
    <property type="term" value="F:hydrolase activity"/>
    <property type="evidence" value="ECO:0007669"/>
    <property type="project" value="UniProtKB-KW"/>
</dbReference>
<feature type="domain" description="GH16" evidence="2">
    <location>
        <begin position="21"/>
        <end position="279"/>
    </location>
</feature>
<organism evidence="3 4">
    <name type="scientific">Streptantibioticus ferralitis</name>
    <dbReference type="NCBI Taxonomy" id="236510"/>
    <lineage>
        <taxon>Bacteria</taxon>
        <taxon>Bacillati</taxon>
        <taxon>Actinomycetota</taxon>
        <taxon>Actinomycetes</taxon>
        <taxon>Kitasatosporales</taxon>
        <taxon>Streptomycetaceae</taxon>
        <taxon>Streptantibioticus</taxon>
    </lineage>
</organism>
<accession>A0ABT5YYP3</accession>
<dbReference type="RefSeq" id="WP_275813416.1">
    <property type="nucleotide sequence ID" value="NZ_BAAANM010000001.1"/>
</dbReference>
<gene>
    <name evidence="3" type="ORF">P2L57_13560</name>
</gene>
<reference evidence="3 4" key="1">
    <citation type="submission" date="2023-03" db="EMBL/GenBank/DDBJ databases">
        <title>Draft genome sequence of type strain Streptomyces ferralitis JCM 14344.</title>
        <authorList>
            <person name="Klaysubun C."/>
            <person name="Duangmal K."/>
        </authorList>
    </citation>
    <scope>NUCLEOTIDE SEQUENCE [LARGE SCALE GENOMIC DNA]</scope>
    <source>
        <strain evidence="3 4">JCM 14344</strain>
    </source>
</reference>
<dbReference type="Gene3D" id="2.60.120.200">
    <property type="match status" value="1"/>
</dbReference>
<dbReference type="SUPFAM" id="SSF49899">
    <property type="entry name" value="Concanavalin A-like lectins/glucanases"/>
    <property type="match status" value="1"/>
</dbReference>
<dbReference type="PROSITE" id="PS51762">
    <property type="entry name" value="GH16_2"/>
    <property type="match status" value="1"/>
</dbReference>
<proteinExistence type="predicted"/>
<dbReference type="CDD" id="cd00413">
    <property type="entry name" value="Glyco_hydrolase_16"/>
    <property type="match status" value="1"/>
</dbReference>
<protein>
    <submittedName>
        <fullName evidence="3">Glycoside hydrolase family 16 protein</fullName>
    </submittedName>
</protein>
<feature type="signal peptide" evidence="1">
    <location>
        <begin position="1"/>
        <end position="24"/>
    </location>
</feature>
<keyword evidence="1" id="KW-0732">Signal</keyword>
<evidence type="ECO:0000259" key="2">
    <source>
        <dbReference type="PROSITE" id="PS51762"/>
    </source>
</evidence>
<comment type="caution">
    <text evidence="3">The sequence shown here is derived from an EMBL/GenBank/DDBJ whole genome shotgun (WGS) entry which is preliminary data.</text>
</comment>
<dbReference type="Proteomes" id="UP001220022">
    <property type="component" value="Unassembled WGS sequence"/>
</dbReference>
<name>A0ABT5YYP3_9ACTN</name>
<feature type="chain" id="PRO_5046076157" evidence="1">
    <location>
        <begin position="25"/>
        <end position="279"/>
    </location>
</feature>
<dbReference type="InterPro" id="IPR000757">
    <property type="entry name" value="Beta-glucanase-like"/>
</dbReference>
<sequence>MRRIAAIGLAISALLGMGAAPARGASARPGFHLIFADGFNSPTKLGSFSGCDNNVDTPQAYCSGLTGAMRENWWAYPAGWPDTATQRGYPVGGYYDPAATLWVSPGPWGDGQLHIRMWRGAAGPVHSAAVVPKRLMGLRYGKVEERFRVSTAAPGYKSAHLLWPDSATACPNCEEDFPEGNWNGAIYAFAHHKNSIGGDQDAYSSGATFMSWHTSDIIWQPGSVTFELDGKVIGRSTTAVPNADMSWIIQNESALGGPSAAPNTWAQLDVTYVKGWSWP</sequence>
<evidence type="ECO:0000313" key="3">
    <source>
        <dbReference type="EMBL" id="MDF2256716.1"/>
    </source>
</evidence>
<keyword evidence="4" id="KW-1185">Reference proteome</keyword>
<evidence type="ECO:0000313" key="4">
    <source>
        <dbReference type="Proteomes" id="UP001220022"/>
    </source>
</evidence>
<dbReference type="InterPro" id="IPR013320">
    <property type="entry name" value="ConA-like_dom_sf"/>
</dbReference>
<dbReference type="EMBL" id="JARHTQ010000007">
    <property type="protein sequence ID" value="MDF2256716.1"/>
    <property type="molecule type" value="Genomic_DNA"/>
</dbReference>